<dbReference type="Gene3D" id="3.30.1520.10">
    <property type="entry name" value="Phox-like domain"/>
    <property type="match status" value="1"/>
</dbReference>
<dbReference type="InterPro" id="IPR036871">
    <property type="entry name" value="PX_dom_sf"/>
</dbReference>
<reference evidence="2 3" key="2">
    <citation type="submission" date="2018-11" db="EMBL/GenBank/DDBJ databases">
        <authorList>
            <consortium name="Pathogen Informatics"/>
        </authorList>
    </citation>
    <scope>NUCLEOTIDE SEQUENCE [LARGE SCALE GENOMIC DNA]</scope>
</reference>
<proteinExistence type="predicted"/>
<dbReference type="InterPro" id="IPR042344">
    <property type="entry name" value="ZCCHC14"/>
</dbReference>
<reference evidence="4" key="1">
    <citation type="submission" date="2016-04" db="UniProtKB">
        <authorList>
            <consortium name="WormBaseParasite"/>
        </authorList>
    </citation>
    <scope>IDENTIFICATION</scope>
</reference>
<dbReference type="OrthoDB" id="6361509at2759"/>
<dbReference type="SUPFAM" id="SSF64268">
    <property type="entry name" value="PX domain"/>
    <property type="match status" value="1"/>
</dbReference>
<accession>A0A158RC38</accession>
<protein>
    <submittedName>
        <fullName evidence="4">PX domain-containing protein</fullName>
    </submittedName>
</protein>
<dbReference type="WBParaSite" id="TCLT_0000635601-mRNA-1">
    <property type="protein sequence ID" value="TCLT_0000635601-mRNA-1"/>
    <property type="gene ID" value="TCLT_0000635601"/>
</dbReference>
<organism evidence="4">
    <name type="scientific">Thelazia callipaeda</name>
    <name type="common">Oriental eyeworm</name>
    <name type="synonym">Parasitic nematode</name>
    <dbReference type="NCBI Taxonomy" id="103827"/>
    <lineage>
        <taxon>Eukaryota</taxon>
        <taxon>Metazoa</taxon>
        <taxon>Ecdysozoa</taxon>
        <taxon>Nematoda</taxon>
        <taxon>Chromadorea</taxon>
        <taxon>Rhabditida</taxon>
        <taxon>Spirurina</taxon>
        <taxon>Spiruromorpha</taxon>
        <taxon>Thelazioidea</taxon>
        <taxon>Thelaziidae</taxon>
        <taxon>Thelazia</taxon>
    </lineage>
</organism>
<gene>
    <name evidence="2" type="ORF">TCLT_LOCUS6345</name>
</gene>
<dbReference type="OMA" id="QCLNAYE"/>
<sequence length="648" mass="71322">MVGRKKRSSSTRNHFGEIVHHGAGDFAQNSTYRDFSSVNNGCRNGNIVESGCSPITTTFNRKLKQYNNHSNHKNQKNMINTSAVVNMNENFVARGMSRETGSASGGSVISCDVDEDESLSASGQEVDSAGFRFVKKCSVALMTEKESTCSVGTQTTEDMDSDLLLSLCSAKCWQRIHIIAEAIQCLNAYEQRYIATCVEALLRAKSLYMRHCELKYNSVDFLQNSIATASCSQLQELAFPVLCLLHSTNRSAAAAYMGLIERLFEELICASVQKQPFEKQELMDLVRFFEKFINQKLRLTVSAAQHHAAFSVDHKISLAKIQTDLDNLLPTTNENQRNWEASTSESDSDVPIVISRLEAHISNEDSSPNIFSIAIEWSDLKTSYIVRTADQIADLHNRLLDSFPSEAGALTGNPRVLPYLNRSQPGSILGYIRALPDLPARVLVCPIVRDFFYPSRLESSSLSSIPQSLLSQSLSSFNDLKKPTAYRQTKSSSNLSVPEVSVCYHPSLPVTTGSVGVMNCTSVVCPPFSLASVPPPPRSHLVSLAATRQYSLMSTTTSVPTYPSFISLPPNPNGFFCCNCSGPHQFAYCTQPTMLQIIASGEYRIDYSNVTTNSSILPLDVTNNILVTSSLSPTRIKFSTPPPVPNSR</sequence>
<dbReference type="PANTHER" id="PTHR16195:SF16">
    <property type="entry name" value="ZINC FINGER CCHC DOMAIN-CONTAINING PROTEIN 14"/>
    <property type="match status" value="1"/>
</dbReference>
<evidence type="ECO:0000313" key="2">
    <source>
        <dbReference type="EMBL" id="VDN03688.1"/>
    </source>
</evidence>
<dbReference type="STRING" id="103827.A0A158RC38"/>
<evidence type="ECO:0000259" key="1">
    <source>
        <dbReference type="Pfam" id="PF26034"/>
    </source>
</evidence>
<dbReference type="InterPro" id="IPR058599">
    <property type="entry name" value="PHAT_Smg/ZCCHC2-like"/>
</dbReference>
<dbReference type="AlphaFoldDB" id="A0A158RC38"/>
<name>A0A158RC38_THECL</name>
<dbReference type="GO" id="GO:0035091">
    <property type="term" value="F:phosphatidylinositol binding"/>
    <property type="evidence" value="ECO:0007669"/>
    <property type="project" value="InterPro"/>
</dbReference>
<dbReference type="Pfam" id="PF26034">
    <property type="entry name" value="PHAT_SMAUG"/>
    <property type="match status" value="1"/>
</dbReference>
<feature type="domain" description="SMAUG/ZCCHC2-like PHAT" evidence="1">
    <location>
        <begin position="210"/>
        <end position="327"/>
    </location>
</feature>
<dbReference type="PANTHER" id="PTHR16195">
    <property type="entry name" value="ZINC FINGER CCHC DOMAIN CONTAINING PROTEIN"/>
    <property type="match status" value="1"/>
</dbReference>
<evidence type="ECO:0000313" key="3">
    <source>
        <dbReference type="Proteomes" id="UP000276776"/>
    </source>
</evidence>
<keyword evidence="3" id="KW-1185">Reference proteome</keyword>
<dbReference type="Proteomes" id="UP000276776">
    <property type="component" value="Unassembled WGS sequence"/>
</dbReference>
<dbReference type="EMBL" id="UYYF01004408">
    <property type="protein sequence ID" value="VDN03688.1"/>
    <property type="molecule type" value="Genomic_DNA"/>
</dbReference>
<evidence type="ECO:0000313" key="4">
    <source>
        <dbReference type="WBParaSite" id="TCLT_0000635601-mRNA-1"/>
    </source>
</evidence>